<evidence type="ECO:0000259" key="1">
    <source>
        <dbReference type="Pfam" id="PF00156"/>
    </source>
</evidence>
<name>A0A6L5YW95_9RHOB</name>
<dbReference type="Pfam" id="PF00156">
    <property type="entry name" value="Pribosyltran"/>
    <property type="match status" value="1"/>
</dbReference>
<keyword evidence="2" id="KW-0808">Transferase</keyword>
<feature type="domain" description="Phosphoribosyltransferase" evidence="1">
    <location>
        <begin position="15"/>
        <end position="195"/>
    </location>
</feature>
<dbReference type="InterPro" id="IPR000836">
    <property type="entry name" value="PRTase_dom"/>
</dbReference>
<reference evidence="2 3" key="1">
    <citation type="submission" date="2019-10" db="EMBL/GenBank/DDBJ databases">
        <title>Cognatihalovulum marinum gen. nov. sp. nov., a new member of the family Rhodobacteraceae isolated from deep seawater of the Northwest Indian Ocean.</title>
        <authorList>
            <person name="Ruan C."/>
            <person name="Wang J."/>
            <person name="Zheng X."/>
            <person name="Song L."/>
            <person name="Zhu Y."/>
            <person name="Huang Y."/>
            <person name="Lu Z."/>
            <person name="Du W."/>
            <person name="Huang L."/>
            <person name="Dai X."/>
        </authorList>
    </citation>
    <scope>NUCLEOTIDE SEQUENCE [LARGE SCALE GENOMIC DNA]</scope>
    <source>
        <strain evidence="2 3">2CG4</strain>
    </source>
</reference>
<dbReference type="SUPFAM" id="SSF53271">
    <property type="entry name" value="PRTase-like"/>
    <property type="match status" value="1"/>
</dbReference>
<dbReference type="EMBL" id="WIND01000001">
    <property type="protein sequence ID" value="MSU88508.1"/>
    <property type="molecule type" value="Genomic_DNA"/>
</dbReference>
<accession>A0A6L5YW95</accession>
<dbReference type="CDD" id="cd06223">
    <property type="entry name" value="PRTases_typeI"/>
    <property type="match status" value="1"/>
</dbReference>
<proteinExistence type="predicted"/>
<evidence type="ECO:0000313" key="2">
    <source>
        <dbReference type="EMBL" id="MSU88508.1"/>
    </source>
</evidence>
<keyword evidence="3" id="KW-1185">Reference proteome</keyword>
<gene>
    <name evidence="2" type="ORF">GE300_02605</name>
</gene>
<dbReference type="Gene3D" id="3.30.1310.20">
    <property type="entry name" value="PRTase-like"/>
    <property type="match status" value="1"/>
</dbReference>
<protein>
    <submittedName>
        <fullName evidence="2">Phosphoribosyltransferase</fullName>
    </submittedName>
</protein>
<dbReference type="InterPro" id="IPR029057">
    <property type="entry name" value="PRTase-like"/>
</dbReference>
<evidence type="ECO:0000313" key="3">
    <source>
        <dbReference type="Proteomes" id="UP000474957"/>
    </source>
</evidence>
<dbReference type="GO" id="GO:0016757">
    <property type="term" value="F:glycosyltransferase activity"/>
    <property type="evidence" value="ECO:0007669"/>
    <property type="project" value="UniProtKB-KW"/>
</dbReference>
<dbReference type="Gene3D" id="3.40.50.2020">
    <property type="match status" value="1"/>
</dbReference>
<organism evidence="2 3">
    <name type="scientific">Halovulum marinum</name>
    <dbReference type="NCBI Taxonomy" id="2662447"/>
    <lineage>
        <taxon>Bacteria</taxon>
        <taxon>Pseudomonadati</taxon>
        <taxon>Pseudomonadota</taxon>
        <taxon>Alphaproteobacteria</taxon>
        <taxon>Rhodobacterales</taxon>
        <taxon>Paracoccaceae</taxon>
        <taxon>Halovulum</taxon>
    </lineage>
</organism>
<sequence>MFGTHPIFADRAEAGRLLAEPLARLELAEPVIYALPRGGVPVAVEVARVLRAPLELVLVRKLGAPANPELAIGAVVESGDGDGDESGNTGDGPVTILNDAIAEATGADPAYVEDACERALAEIARRRAAYLGVRPRLDPAGRTAVVVDDGLATGATMKAALTALRRQGAAAVVAAVPVAPADALDAIRALSDHLVCLHPARHFRGVGAFYSDFRQLTDDETVRQLRAFRDSGAGGGRR</sequence>
<keyword evidence="2" id="KW-0328">Glycosyltransferase</keyword>
<comment type="caution">
    <text evidence="2">The sequence shown here is derived from an EMBL/GenBank/DDBJ whole genome shotgun (WGS) entry which is preliminary data.</text>
</comment>
<dbReference type="AlphaFoldDB" id="A0A6L5YW95"/>
<dbReference type="Proteomes" id="UP000474957">
    <property type="component" value="Unassembled WGS sequence"/>
</dbReference>